<dbReference type="InterPro" id="IPR001647">
    <property type="entry name" value="HTH_TetR"/>
</dbReference>
<reference evidence="8" key="2">
    <citation type="submission" date="2020-09" db="EMBL/GenBank/DDBJ databases">
        <authorList>
            <person name="Sun Q."/>
            <person name="Zhou Y."/>
        </authorList>
    </citation>
    <scope>NUCLEOTIDE SEQUENCE</scope>
    <source>
        <strain evidence="8">CGMCC 1.12785</strain>
    </source>
</reference>
<dbReference type="AlphaFoldDB" id="A0A8J2TVI0"/>
<evidence type="ECO:0000256" key="4">
    <source>
        <dbReference type="ARBA" id="ARBA00023163"/>
    </source>
</evidence>
<feature type="domain" description="HTH tetR-type" evidence="7">
    <location>
        <begin position="29"/>
        <end position="89"/>
    </location>
</feature>
<dbReference type="InterPro" id="IPR009057">
    <property type="entry name" value="Homeodomain-like_sf"/>
</dbReference>
<evidence type="ECO:0000256" key="1">
    <source>
        <dbReference type="ARBA" id="ARBA00022491"/>
    </source>
</evidence>
<dbReference type="InterPro" id="IPR036271">
    <property type="entry name" value="Tet_transcr_reg_TetR-rel_C_sf"/>
</dbReference>
<organism evidence="8 9">
    <name type="scientific">Sediminivirga luteola</name>
    <dbReference type="NCBI Taxonomy" id="1774748"/>
    <lineage>
        <taxon>Bacteria</taxon>
        <taxon>Bacillati</taxon>
        <taxon>Actinomycetota</taxon>
        <taxon>Actinomycetes</taxon>
        <taxon>Micrococcales</taxon>
        <taxon>Brevibacteriaceae</taxon>
        <taxon>Sediminivirga</taxon>
    </lineage>
</organism>
<dbReference type="Proteomes" id="UP000616114">
    <property type="component" value="Unassembled WGS sequence"/>
</dbReference>
<dbReference type="GO" id="GO:0003700">
    <property type="term" value="F:DNA-binding transcription factor activity"/>
    <property type="evidence" value="ECO:0007669"/>
    <property type="project" value="TreeGrafter"/>
</dbReference>
<feature type="DNA-binding region" description="H-T-H motif" evidence="5">
    <location>
        <begin position="52"/>
        <end position="71"/>
    </location>
</feature>
<evidence type="ECO:0000256" key="6">
    <source>
        <dbReference type="SAM" id="MobiDB-lite"/>
    </source>
</evidence>
<evidence type="ECO:0000256" key="2">
    <source>
        <dbReference type="ARBA" id="ARBA00023015"/>
    </source>
</evidence>
<evidence type="ECO:0000313" key="8">
    <source>
        <dbReference type="EMBL" id="GGA04714.1"/>
    </source>
</evidence>
<accession>A0A8J2TVI0</accession>
<dbReference type="PANTHER" id="PTHR30055">
    <property type="entry name" value="HTH-TYPE TRANSCRIPTIONAL REGULATOR RUTR"/>
    <property type="match status" value="1"/>
</dbReference>
<evidence type="ECO:0000259" key="7">
    <source>
        <dbReference type="PROSITE" id="PS50977"/>
    </source>
</evidence>
<evidence type="ECO:0000256" key="3">
    <source>
        <dbReference type="ARBA" id="ARBA00023125"/>
    </source>
</evidence>
<evidence type="ECO:0000313" key="9">
    <source>
        <dbReference type="Proteomes" id="UP000616114"/>
    </source>
</evidence>
<dbReference type="Pfam" id="PF00440">
    <property type="entry name" value="TetR_N"/>
    <property type="match status" value="1"/>
</dbReference>
<dbReference type="Gene3D" id="1.10.357.10">
    <property type="entry name" value="Tetracycline Repressor, domain 2"/>
    <property type="match status" value="1"/>
</dbReference>
<proteinExistence type="predicted"/>
<gene>
    <name evidence="8" type="ORF">GCM10011333_04100</name>
</gene>
<dbReference type="PANTHER" id="PTHR30055:SF200">
    <property type="entry name" value="HTH-TYPE TRANSCRIPTIONAL REPRESSOR BDCR"/>
    <property type="match status" value="1"/>
</dbReference>
<keyword evidence="1" id="KW-0678">Repressor</keyword>
<sequence length="221" mass="23397">MAVSRNPSASLPAKRPGTPARGTARKDPGQRAAEIRAAARELALTEGLPAVTLRGVAARAGVTPGLVGHYVTGMDALVAEAFTAITGEELDEIRAQLEAHADPVERLRALIGTMLDDRRRDVTAVWVDAWSMGRRSELLAGAVRAQMDAWQEFAHSEIAAGIGAGRFSAPDPDAAAWQLIGMVDGLNAQALVRYRDSASRGWLLARALEGELGLTPGTLQD</sequence>
<keyword evidence="2" id="KW-0805">Transcription regulation</keyword>
<dbReference type="PROSITE" id="PS50977">
    <property type="entry name" value="HTH_TETR_2"/>
    <property type="match status" value="1"/>
</dbReference>
<protein>
    <recommendedName>
        <fullName evidence="7">HTH tetR-type domain-containing protein</fullName>
    </recommendedName>
</protein>
<keyword evidence="3 5" id="KW-0238">DNA-binding</keyword>
<dbReference type="InterPro" id="IPR039538">
    <property type="entry name" value="BetI_C"/>
</dbReference>
<dbReference type="SUPFAM" id="SSF48498">
    <property type="entry name" value="Tetracyclin repressor-like, C-terminal domain"/>
    <property type="match status" value="1"/>
</dbReference>
<dbReference type="GO" id="GO:0000976">
    <property type="term" value="F:transcription cis-regulatory region binding"/>
    <property type="evidence" value="ECO:0007669"/>
    <property type="project" value="TreeGrafter"/>
</dbReference>
<dbReference type="SUPFAM" id="SSF46689">
    <property type="entry name" value="Homeodomain-like"/>
    <property type="match status" value="1"/>
</dbReference>
<dbReference type="Pfam" id="PF13977">
    <property type="entry name" value="TetR_C_6"/>
    <property type="match status" value="1"/>
</dbReference>
<feature type="region of interest" description="Disordered" evidence="6">
    <location>
        <begin position="1"/>
        <end position="29"/>
    </location>
</feature>
<evidence type="ECO:0000256" key="5">
    <source>
        <dbReference type="PROSITE-ProRule" id="PRU00335"/>
    </source>
</evidence>
<comment type="caution">
    <text evidence="8">The sequence shown here is derived from an EMBL/GenBank/DDBJ whole genome shotgun (WGS) entry which is preliminary data.</text>
</comment>
<dbReference type="InterPro" id="IPR050109">
    <property type="entry name" value="HTH-type_TetR-like_transc_reg"/>
</dbReference>
<name>A0A8J2TVI0_9MICO</name>
<dbReference type="EMBL" id="BMFY01000002">
    <property type="protein sequence ID" value="GGA04714.1"/>
    <property type="molecule type" value="Genomic_DNA"/>
</dbReference>
<keyword evidence="4" id="KW-0804">Transcription</keyword>
<reference evidence="8" key="1">
    <citation type="journal article" date="2014" name="Int. J. Syst. Evol. Microbiol.">
        <title>Complete genome sequence of Corynebacterium casei LMG S-19264T (=DSM 44701T), isolated from a smear-ripened cheese.</title>
        <authorList>
            <consortium name="US DOE Joint Genome Institute (JGI-PGF)"/>
            <person name="Walter F."/>
            <person name="Albersmeier A."/>
            <person name="Kalinowski J."/>
            <person name="Ruckert C."/>
        </authorList>
    </citation>
    <scope>NUCLEOTIDE SEQUENCE</scope>
    <source>
        <strain evidence="8">CGMCC 1.12785</strain>
    </source>
</reference>
<keyword evidence="9" id="KW-1185">Reference proteome</keyword>
<dbReference type="RefSeq" id="WP_229744876.1">
    <property type="nucleotide sequence ID" value="NZ_BMFY01000002.1"/>
</dbReference>